<comment type="similarity">
    <text evidence="1">Belongs to the short-chain dehydrogenases/reductases (SDR) family.</text>
</comment>
<dbReference type="GO" id="GO:0016616">
    <property type="term" value="F:oxidoreductase activity, acting on the CH-OH group of donors, NAD or NADP as acceptor"/>
    <property type="evidence" value="ECO:0007669"/>
    <property type="project" value="TreeGrafter"/>
</dbReference>
<dbReference type="RefSeq" id="WP_122244461.1">
    <property type="nucleotide sequence ID" value="NZ_RDQJ01000005.1"/>
</dbReference>
<dbReference type="PRINTS" id="PR00080">
    <property type="entry name" value="SDRFAMILY"/>
</dbReference>
<dbReference type="CDD" id="cd05233">
    <property type="entry name" value="SDR_c"/>
    <property type="match status" value="1"/>
</dbReference>
<feature type="domain" description="Ketoreductase" evidence="2">
    <location>
        <begin position="3"/>
        <end position="181"/>
    </location>
</feature>
<dbReference type="Gene3D" id="3.40.50.720">
    <property type="entry name" value="NAD(P)-binding Rossmann-like Domain"/>
    <property type="match status" value="1"/>
</dbReference>
<evidence type="ECO:0000313" key="3">
    <source>
        <dbReference type="EMBL" id="RMX15924.1"/>
    </source>
</evidence>
<dbReference type="EMBL" id="RDQJ01000005">
    <property type="protein sequence ID" value="RMX15924.1"/>
    <property type="molecule type" value="Genomic_DNA"/>
</dbReference>
<proteinExistence type="inferred from homology"/>
<dbReference type="InterPro" id="IPR002347">
    <property type="entry name" value="SDR_fam"/>
</dbReference>
<dbReference type="PANTHER" id="PTHR42760:SF123">
    <property type="entry name" value="OXIDOREDUCTASE"/>
    <property type="match status" value="1"/>
</dbReference>
<comment type="caution">
    <text evidence="3">The sequence shown here is derived from an EMBL/GenBank/DDBJ whole genome shotgun (WGS) entry which is preliminary data.</text>
</comment>
<dbReference type="GO" id="GO:0030497">
    <property type="term" value="P:fatty acid elongation"/>
    <property type="evidence" value="ECO:0007669"/>
    <property type="project" value="TreeGrafter"/>
</dbReference>
<dbReference type="PROSITE" id="PS00061">
    <property type="entry name" value="ADH_SHORT"/>
    <property type="match status" value="1"/>
</dbReference>
<evidence type="ECO:0000256" key="1">
    <source>
        <dbReference type="ARBA" id="ARBA00006484"/>
    </source>
</evidence>
<dbReference type="SUPFAM" id="SSF51735">
    <property type="entry name" value="NAD(P)-binding Rossmann-fold domains"/>
    <property type="match status" value="1"/>
</dbReference>
<dbReference type="Pfam" id="PF13561">
    <property type="entry name" value="adh_short_C2"/>
    <property type="match status" value="1"/>
</dbReference>
<reference evidence="3 4" key="1">
    <citation type="submission" date="2018-10" db="EMBL/GenBank/DDBJ databases">
        <title>Comamonadaceae CDC group NO-1 genome sequencing and assembly.</title>
        <authorList>
            <person name="Bernier A.-M."/>
            <person name="Bernard K."/>
        </authorList>
    </citation>
    <scope>NUCLEOTIDE SEQUENCE [LARGE SCALE GENOMIC DNA]</scope>
    <source>
        <strain evidence="3 4">NML180582</strain>
    </source>
</reference>
<evidence type="ECO:0000313" key="4">
    <source>
        <dbReference type="Proteomes" id="UP000275180"/>
    </source>
</evidence>
<dbReference type="InterPro" id="IPR036291">
    <property type="entry name" value="NAD(P)-bd_dom_sf"/>
</dbReference>
<dbReference type="OrthoDB" id="9806974at2"/>
<dbReference type="PRINTS" id="PR00081">
    <property type="entry name" value="GDHRDH"/>
</dbReference>
<name>A0A3M6RLQ2_9BURK</name>
<sequence length="252" mass="27142">MDRVCIVTGAASGIGRSVLESLLQKGWRVAGVDANARAVKQLGLDCQAQQRLMLQALDVTDEVAVADFVGTVTKRWGRIDGLVNSAGIARERDFFETTAEDFEQILRVNVTGTFLVSREAGRVMAQQKSGAIVNLASVSGIRGNWGRSAYGSSKGAVVVLTQVMAIELAPHGIRVNAVAPGPVETPLVQQLHSKQTRHLWQERVPLHRYSRADEIAAPILFLLDEQVSAYVTGQVLAVDGGFCAAGLLRRPD</sequence>
<dbReference type="Proteomes" id="UP000275180">
    <property type="component" value="Unassembled WGS sequence"/>
</dbReference>
<dbReference type="InterPro" id="IPR057326">
    <property type="entry name" value="KR_dom"/>
</dbReference>
<evidence type="ECO:0000259" key="2">
    <source>
        <dbReference type="SMART" id="SM00822"/>
    </source>
</evidence>
<organism evidence="3 4">
    <name type="scientific">Vandammella animalimorsus</name>
    <dbReference type="NCBI Taxonomy" id="2029117"/>
    <lineage>
        <taxon>Bacteria</taxon>
        <taxon>Pseudomonadati</taxon>
        <taxon>Pseudomonadota</taxon>
        <taxon>Betaproteobacteria</taxon>
        <taxon>Burkholderiales</taxon>
        <taxon>Comamonadaceae</taxon>
        <taxon>Vandammella</taxon>
    </lineage>
</organism>
<accession>A0A3M6RLQ2</accession>
<dbReference type="InterPro" id="IPR020904">
    <property type="entry name" value="Sc_DH/Rdtase_CS"/>
</dbReference>
<dbReference type="SMART" id="SM00822">
    <property type="entry name" value="PKS_KR"/>
    <property type="match status" value="1"/>
</dbReference>
<gene>
    <name evidence="3" type="ORF">EBQ34_04970</name>
</gene>
<protein>
    <submittedName>
        <fullName evidence="3">SDR family oxidoreductase</fullName>
    </submittedName>
</protein>
<dbReference type="PANTHER" id="PTHR42760">
    <property type="entry name" value="SHORT-CHAIN DEHYDROGENASES/REDUCTASES FAMILY MEMBER"/>
    <property type="match status" value="1"/>
</dbReference>
<dbReference type="FunFam" id="3.40.50.720:FF:000084">
    <property type="entry name" value="Short-chain dehydrogenase reductase"/>
    <property type="match status" value="1"/>
</dbReference>
<dbReference type="AlphaFoldDB" id="A0A3M6RLQ2"/>